<sequence length="166" mass="18866">MVFNIKETYLTLVFLSLLSCSSSKTPIERTEIEKSTTTVDQLAFLTFRAIQNTGNNEVTIKLLAKKFSEGSAKERKGPLSSPSADRFIFSLFDEDNHPTSQYITQNPLLKDVEYLNDNKEFEKRRVLLDSTDLTIRLFAKKGTKFVTVKRVLANSKDTISLYRAAL</sequence>
<keyword evidence="2" id="KW-1185">Reference proteome</keyword>
<dbReference type="RefSeq" id="WP_386404082.1">
    <property type="nucleotide sequence ID" value="NZ_JBHTJH010000004.1"/>
</dbReference>
<evidence type="ECO:0000313" key="1">
    <source>
        <dbReference type="EMBL" id="MFD0861309.1"/>
    </source>
</evidence>
<organism evidence="1 2">
    <name type="scientific">Sungkyunkwania multivorans</name>
    <dbReference type="NCBI Taxonomy" id="1173618"/>
    <lineage>
        <taxon>Bacteria</taxon>
        <taxon>Pseudomonadati</taxon>
        <taxon>Bacteroidota</taxon>
        <taxon>Flavobacteriia</taxon>
        <taxon>Flavobacteriales</taxon>
        <taxon>Flavobacteriaceae</taxon>
        <taxon>Sungkyunkwania</taxon>
    </lineage>
</organism>
<reference evidence="2" key="1">
    <citation type="journal article" date="2019" name="Int. J. Syst. Evol. Microbiol.">
        <title>The Global Catalogue of Microorganisms (GCM) 10K type strain sequencing project: providing services to taxonomists for standard genome sequencing and annotation.</title>
        <authorList>
            <consortium name="The Broad Institute Genomics Platform"/>
            <consortium name="The Broad Institute Genome Sequencing Center for Infectious Disease"/>
            <person name="Wu L."/>
            <person name="Ma J."/>
        </authorList>
    </citation>
    <scope>NUCLEOTIDE SEQUENCE [LARGE SCALE GENOMIC DNA]</scope>
    <source>
        <strain evidence="2">CCUG 62952</strain>
    </source>
</reference>
<evidence type="ECO:0000313" key="2">
    <source>
        <dbReference type="Proteomes" id="UP001596978"/>
    </source>
</evidence>
<accession>A0ABW3CVI8</accession>
<protein>
    <recommendedName>
        <fullName evidence="3">Lipoprotein</fullName>
    </recommendedName>
</protein>
<comment type="caution">
    <text evidence="1">The sequence shown here is derived from an EMBL/GenBank/DDBJ whole genome shotgun (WGS) entry which is preliminary data.</text>
</comment>
<dbReference type="EMBL" id="JBHTJH010000004">
    <property type="protein sequence ID" value="MFD0861309.1"/>
    <property type="molecule type" value="Genomic_DNA"/>
</dbReference>
<name>A0ABW3CVI8_9FLAO</name>
<gene>
    <name evidence="1" type="ORF">ACFQ1M_03750</name>
</gene>
<evidence type="ECO:0008006" key="3">
    <source>
        <dbReference type="Google" id="ProtNLM"/>
    </source>
</evidence>
<dbReference type="PROSITE" id="PS51257">
    <property type="entry name" value="PROKAR_LIPOPROTEIN"/>
    <property type="match status" value="1"/>
</dbReference>
<proteinExistence type="predicted"/>
<dbReference type="Proteomes" id="UP001596978">
    <property type="component" value="Unassembled WGS sequence"/>
</dbReference>